<dbReference type="RefSeq" id="WP_254743707.1">
    <property type="nucleotide sequence ID" value="NZ_JANCLU010000014.1"/>
</dbReference>
<keyword evidence="3" id="KW-1185">Reference proteome</keyword>
<sequence length="323" mass="34839">MSEATTGPGGDREPARGAPPHVCVVTAAHNVADFIGETLASVLAQSLRDIEIIVVDDGSTDATAEVAAGLGDPRIRVISTPNRGVSAARNRGLAECRAPYVLFLDGDDLLTPDALERMAAALDERPRCVAAVALLAKIDLSGRPLGRPDPARLPSRDILRQLVGRNFIVNGGAICMRTHAARAVGGFDPRLRLGEDWDLWCRLAALGEFAMMPDLVSALYRVRPSGANVQLGGTALAPNFEAVEAVFSRPEIRANLTTEELLARRRLAELNAYWSAARNALVQRRLGHFLVYLGVGLWRYPDSLLQGRLIARYVAGAFQMSRS</sequence>
<dbReference type="InterPro" id="IPR050834">
    <property type="entry name" value="Glycosyltransf_2"/>
</dbReference>
<feature type="domain" description="Glycosyltransferase 2-like" evidence="1">
    <location>
        <begin position="23"/>
        <end position="145"/>
    </location>
</feature>
<dbReference type="Proteomes" id="UP001205890">
    <property type="component" value="Unassembled WGS sequence"/>
</dbReference>
<dbReference type="PANTHER" id="PTHR43685:SF2">
    <property type="entry name" value="GLYCOSYLTRANSFERASE 2-LIKE DOMAIN-CONTAINING PROTEIN"/>
    <property type="match status" value="1"/>
</dbReference>
<accession>A0ABT1LFV1</accession>
<dbReference type="PANTHER" id="PTHR43685">
    <property type="entry name" value="GLYCOSYLTRANSFERASE"/>
    <property type="match status" value="1"/>
</dbReference>
<organism evidence="2 3">
    <name type="scientific">Alsobacter ponti</name>
    <dbReference type="NCBI Taxonomy" id="2962936"/>
    <lineage>
        <taxon>Bacteria</taxon>
        <taxon>Pseudomonadati</taxon>
        <taxon>Pseudomonadota</taxon>
        <taxon>Alphaproteobacteria</taxon>
        <taxon>Hyphomicrobiales</taxon>
        <taxon>Alsobacteraceae</taxon>
        <taxon>Alsobacter</taxon>
    </lineage>
</organism>
<gene>
    <name evidence="2" type="ORF">NK718_14690</name>
</gene>
<dbReference type="Pfam" id="PF00535">
    <property type="entry name" value="Glycos_transf_2"/>
    <property type="match status" value="1"/>
</dbReference>
<protein>
    <submittedName>
        <fullName evidence="2">Glycosyltransferase family 2 protein</fullName>
    </submittedName>
</protein>
<comment type="caution">
    <text evidence="2">The sequence shown here is derived from an EMBL/GenBank/DDBJ whole genome shotgun (WGS) entry which is preliminary data.</text>
</comment>
<dbReference type="CDD" id="cd00761">
    <property type="entry name" value="Glyco_tranf_GTA_type"/>
    <property type="match status" value="1"/>
</dbReference>
<dbReference type="InterPro" id="IPR029044">
    <property type="entry name" value="Nucleotide-diphossugar_trans"/>
</dbReference>
<name>A0ABT1LFV1_9HYPH</name>
<dbReference type="Gene3D" id="3.90.550.10">
    <property type="entry name" value="Spore Coat Polysaccharide Biosynthesis Protein SpsA, Chain A"/>
    <property type="match status" value="1"/>
</dbReference>
<reference evidence="2 3" key="1">
    <citation type="submission" date="2022-07" db="EMBL/GenBank/DDBJ databases">
        <authorList>
            <person name="Li W.-J."/>
            <person name="Deng Q.-Q."/>
        </authorList>
    </citation>
    <scope>NUCLEOTIDE SEQUENCE [LARGE SCALE GENOMIC DNA]</scope>
    <source>
        <strain evidence="2 3">SYSU M60028</strain>
    </source>
</reference>
<evidence type="ECO:0000313" key="2">
    <source>
        <dbReference type="EMBL" id="MCP8939773.1"/>
    </source>
</evidence>
<dbReference type="InterPro" id="IPR001173">
    <property type="entry name" value="Glyco_trans_2-like"/>
</dbReference>
<evidence type="ECO:0000259" key="1">
    <source>
        <dbReference type="Pfam" id="PF00535"/>
    </source>
</evidence>
<proteinExistence type="predicted"/>
<dbReference type="EMBL" id="JANCLU010000014">
    <property type="protein sequence ID" value="MCP8939773.1"/>
    <property type="molecule type" value="Genomic_DNA"/>
</dbReference>
<dbReference type="SUPFAM" id="SSF53448">
    <property type="entry name" value="Nucleotide-diphospho-sugar transferases"/>
    <property type="match status" value="1"/>
</dbReference>
<evidence type="ECO:0000313" key="3">
    <source>
        <dbReference type="Proteomes" id="UP001205890"/>
    </source>
</evidence>